<gene>
    <name evidence="3" type="ORF">FN961_04885</name>
</gene>
<dbReference type="InterPro" id="IPR006016">
    <property type="entry name" value="UspA"/>
</dbReference>
<dbReference type="PANTHER" id="PTHR46268">
    <property type="entry name" value="STRESS RESPONSE PROTEIN NHAX"/>
    <property type="match status" value="1"/>
</dbReference>
<evidence type="ECO:0000259" key="2">
    <source>
        <dbReference type="Pfam" id="PF00582"/>
    </source>
</evidence>
<dbReference type="InterPro" id="IPR006015">
    <property type="entry name" value="Universal_stress_UspA"/>
</dbReference>
<dbReference type="AlphaFoldDB" id="A0A553JSH7"/>
<dbReference type="EMBL" id="VKGK01000004">
    <property type="protein sequence ID" value="TRY15400.1"/>
    <property type="molecule type" value="Genomic_DNA"/>
</dbReference>
<sequence>MRTRQILCPTDFSETASHALKYAIEMANLYHVNIRLLHVMSDVYSQHNYGIIVETPVDLEHKVEDFTREKLTKLASEINTHLDEELSVIPVIRSGDVISQVLEESVEQGVGMVVMASHGHTGLSHLLNPNVAEAITNKAKCPVLVVK</sequence>
<dbReference type="PRINTS" id="PR01438">
    <property type="entry name" value="UNVRSLSTRESS"/>
</dbReference>
<dbReference type="SUPFAM" id="SSF52402">
    <property type="entry name" value="Adenine nucleotide alpha hydrolases-like"/>
    <property type="match status" value="1"/>
</dbReference>
<reference evidence="4" key="1">
    <citation type="submission" date="2019-07" db="EMBL/GenBank/DDBJ databases">
        <title>Shewanella sp. YLB-08 draft genomic sequence.</title>
        <authorList>
            <person name="Yu L."/>
        </authorList>
    </citation>
    <scope>NUCLEOTIDE SEQUENCE [LARGE SCALE GENOMIC DNA]</scope>
    <source>
        <strain evidence="4">JCM 20706</strain>
    </source>
</reference>
<name>A0A553JSH7_SHEHA</name>
<dbReference type="Pfam" id="PF00582">
    <property type="entry name" value="Usp"/>
    <property type="match status" value="1"/>
</dbReference>
<comment type="caution">
    <text evidence="3">The sequence shown here is derived from an EMBL/GenBank/DDBJ whole genome shotgun (WGS) entry which is preliminary data.</text>
</comment>
<dbReference type="Proteomes" id="UP000318126">
    <property type="component" value="Unassembled WGS sequence"/>
</dbReference>
<dbReference type="PANTHER" id="PTHR46268:SF22">
    <property type="entry name" value="SENSOR PROTEIN KDPD-RELATED"/>
    <property type="match status" value="1"/>
</dbReference>
<evidence type="ECO:0000313" key="3">
    <source>
        <dbReference type="EMBL" id="TRY15400.1"/>
    </source>
</evidence>
<keyword evidence="4" id="KW-1185">Reference proteome</keyword>
<accession>A0A553JSH7</accession>
<evidence type="ECO:0000256" key="1">
    <source>
        <dbReference type="ARBA" id="ARBA00008791"/>
    </source>
</evidence>
<dbReference type="OrthoDB" id="9792500at2"/>
<dbReference type="RefSeq" id="WP_143563432.1">
    <property type="nucleotide sequence ID" value="NZ_BMPL01000009.1"/>
</dbReference>
<evidence type="ECO:0000313" key="4">
    <source>
        <dbReference type="Proteomes" id="UP000318126"/>
    </source>
</evidence>
<dbReference type="Gene3D" id="3.40.50.620">
    <property type="entry name" value="HUPs"/>
    <property type="match status" value="1"/>
</dbReference>
<protein>
    <submittedName>
        <fullName evidence="3">Universal stress protein</fullName>
    </submittedName>
</protein>
<dbReference type="CDD" id="cd00293">
    <property type="entry name" value="USP-like"/>
    <property type="match status" value="1"/>
</dbReference>
<proteinExistence type="inferred from homology"/>
<comment type="similarity">
    <text evidence="1">Belongs to the universal stress protein A family.</text>
</comment>
<organism evidence="3 4">
    <name type="scientific">Shewanella hanedai</name>
    <name type="common">Alteromonas hanedai</name>
    <dbReference type="NCBI Taxonomy" id="25"/>
    <lineage>
        <taxon>Bacteria</taxon>
        <taxon>Pseudomonadati</taxon>
        <taxon>Pseudomonadota</taxon>
        <taxon>Gammaproteobacteria</taxon>
        <taxon>Alteromonadales</taxon>
        <taxon>Shewanellaceae</taxon>
        <taxon>Shewanella</taxon>
    </lineage>
</organism>
<dbReference type="InterPro" id="IPR014729">
    <property type="entry name" value="Rossmann-like_a/b/a_fold"/>
</dbReference>
<feature type="domain" description="UspA" evidence="2">
    <location>
        <begin position="4"/>
        <end position="147"/>
    </location>
</feature>